<proteinExistence type="predicted"/>
<evidence type="ECO:0000313" key="2">
    <source>
        <dbReference type="EMBL" id="KKL81204.1"/>
    </source>
</evidence>
<reference evidence="2" key="1">
    <citation type="journal article" date="2015" name="Nature">
        <title>Complex archaea that bridge the gap between prokaryotes and eukaryotes.</title>
        <authorList>
            <person name="Spang A."/>
            <person name="Saw J.H."/>
            <person name="Jorgensen S.L."/>
            <person name="Zaremba-Niedzwiedzka K."/>
            <person name="Martijn J."/>
            <person name="Lind A.E."/>
            <person name="van Eijk R."/>
            <person name="Schleper C."/>
            <person name="Guy L."/>
            <person name="Ettema T.J."/>
        </authorList>
    </citation>
    <scope>NUCLEOTIDE SEQUENCE</scope>
</reference>
<accession>A0A0F9F443</accession>
<dbReference type="AlphaFoldDB" id="A0A0F9F443"/>
<dbReference type="InterPro" id="IPR013762">
    <property type="entry name" value="Integrase-like_cat_sf"/>
</dbReference>
<dbReference type="EMBL" id="LAZR01022634">
    <property type="protein sequence ID" value="KKL81204.1"/>
    <property type="molecule type" value="Genomic_DNA"/>
</dbReference>
<gene>
    <name evidence="2" type="ORF">LCGC14_1997100</name>
</gene>
<dbReference type="GO" id="GO:0006310">
    <property type="term" value="P:DNA recombination"/>
    <property type="evidence" value="ECO:0007669"/>
    <property type="project" value="UniProtKB-KW"/>
</dbReference>
<name>A0A0F9F443_9ZZZZ</name>
<evidence type="ECO:0008006" key="3">
    <source>
        <dbReference type="Google" id="ProtNLM"/>
    </source>
</evidence>
<sequence>MQNAVDLYSVKELMGHKSIKTTERYAHHYPESLPASVMVLDKCHKSVSPSGRRGDSPVALSHENTVKSARTTIGSV</sequence>
<dbReference type="InterPro" id="IPR011010">
    <property type="entry name" value="DNA_brk_join_enz"/>
</dbReference>
<comment type="caution">
    <text evidence="2">The sequence shown here is derived from an EMBL/GenBank/DDBJ whole genome shotgun (WGS) entry which is preliminary data.</text>
</comment>
<dbReference type="Gene3D" id="1.10.443.10">
    <property type="entry name" value="Intergrase catalytic core"/>
    <property type="match status" value="1"/>
</dbReference>
<protein>
    <recommendedName>
        <fullName evidence="3">Tyr recombinase domain-containing protein</fullName>
    </recommendedName>
</protein>
<keyword evidence="1" id="KW-0233">DNA recombination</keyword>
<dbReference type="SUPFAM" id="SSF56349">
    <property type="entry name" value="DNA breaking-rejoining enzymes"/>
    <property type="match status" value="1"/>
</dbReference>
<organism evidence="2">
    <name type="scientific">marine sediment metagenome</name>
    <dbReference type="NCBI Taxonomy" id="412755"/>
    <lineage>
        <taxon>unclassified sequences</taxon>
        <taxon>metagenomes</taxon>
        <taxon>ecological metagenomes</taxon>
    </lineage>
</organism>
<dbReference type="GO" id="GO:0015074">
    <property type="term" value="P:DNA integration"/>
    <property type="evidence" value="ECO:0007669"/>
    <property type="project" value="InterPro"/>
</dbReference>
<evidence type="ECO:0000256" key="1">
    <source>
        <dbReference type="ARBA" id="ARBA00023172"/>
    </source>
</evidence>
<dbReference type="GO" id="GO:0003677">
    <property type="term" value="F:DNA binding"/>
    <property type="evidence" value="ECO:0007669"/>
    <property type="project" value="InterPro"/>
</dbReference>